<feature type="transmembrane region" description="Helical" evidence="7">
    <location>
        <begin position="14"/>
        <end position="34"/>
    </location>
</feature>
<feature type="transmembrane region" description="Helical" evidence="7">
    <location>
        <begin position="82"/>
        <end position="105"/>
    </location>
</feature>
<dbReference type="SUPFAM" id="SSF103501">
    <property type="entry name" value="Respiratory nitrate reductase 1 gamma chain"/>
    <property type="match status" value="1"/>
</dbReference>
<dbReference type="Pfam" id="PF02754">
    <property type="entry name" value="CCG"/>
    <property type="match status" value="2"/>
</dbReference>
<dbReference type="GO" id="GO:0051539">
    <property type="term" value="F:4 iron, 4 sulfur cluster binding"/>
    <property type="evidence" value="ECO:0007669"/>
    <property type="project" value="UniProtKB-KW"/>
</dbReference>
<name>A0A7L4PA19_9CREN</name>
<keyword evidence="7" id="KW-1133">Transmembrane helix</keyword>
<keyword evidence="4" id="KW-0560">Oxidoreductase</keyword>
<dbReference type="GO" id="GO:0046872">
    <property type="term" value="F:metal ion binding"/>
    <property type="evidence" value="ECO:0007669"/>
    <property type="project" value="UniProtKB-KW"/>
</dbReference>
<evidence type="ECO:0000313" key="10">
    <source>
        <dbReference type="Proteomes" id="UP000554766"/>
    </source>
</evidence>
<keyword evidence="2" id="KW-0004">4Fe-4S</keyword>
<dbReference type="AlphaFoldDB" id="A0A7L4PA19"/>
<evidence type="ECO:0000256" key="5">
    <source>
        <dbReference type="ARBA" id="ARBA00023004"/>
    </source>
</evidence>
<reference evidence="9 10" key="1">
    <citation type="journal article" date="2020" name="Nat. Commun.">
        <title>The structures of two archaeal type IV pili illuminate evolutionary relationships.</title>
        <authorList>
            <person name="Wang F."/>
            <person name="Baquero D.P."/>
            <person name="Su Z."/>
            <person name="Beltran L.C."/>
            <person name="Prangishvili D."/>
            <person name="Krupovic M."/>
            <person name="Egelman E.H."/>
        </authorList>
    </citation>
    <scope>NUCLEOTIDE SEQUENCE [LARGE SCALE GENOMIC DNA]</scope>
    <source>
        <strain evidence="9 10">2GA</strain>
    </source>
</reference>
<evidence type="ECO:0000256" key="1">
    <source>
        <dbReference type="ARBA" id="ARBA00007097"/>
    </source>
</evidence>
<dbReference type="Gene3D" id="1.20.950.20">
    <property type="entry name" value="Transmembrane di-heme cytochromes, Chain C"/>
    <property type="match status" value="1"/>
</dbReference>
<evidence type="ECO:0000256" key="6">
    <source>
        <dbReference type="ARBA" id="ARBA00023014"/>
    </source>
</evidence>
<dbReference type="InterPro" id="IPR004017">
    <property type="entry name" value="Cys_rich_dom"/>
</dbReference>
<accession>A0A7L4PA19</accession>
<evidence type="ECO:0000256" key="4">
    <source>
        <dbReference type="ARBA" id="ARBA00023002"/>
    </source>
</evidence>
<dbReference type="Pfam" id="PF13183">
    <property type="entry name" value="Fer4_8"/>
    <property type="match status" value="1"/>
</dbReference>
<keyword evidence="3" id="KW-0479">Metal-binding</keyword>
<dbReference type="InterPro" id="IPR009051">
    <property type="entry name" value="Helical_ferredxn"/>
</dbReference>
<keyword evidence="7" id="KW-0812">Transmembrane</keyword>
<comment type="caution">
    <text evidence="9">The sequence shown here is derived from an EMBL/GenBank/DDBJ whole genome shotgun (WGS) entry which is preliminary data.</text>
</comment>
<dbReference type="Proteomes" id="UP000554766">
    <property type="component" value="Unassembled WGS sequence"/>
</dbReference>
<dbReference type="InterPro" id="IPR051460">
    <property type="entry name" value="HdrC_iron-sulfur_subunit"/>
</dbReference>
<sequence length="643" mass="72310">MDARYVEYLGVPHYTFLIVYTLAALSVLALLYGLSKTYRGVGLLAVTKQGVRRLDKSLRFVAEFLSHYRFLSRQVFGGTVHLLLIVGLGISLIGTIIVSVVHYTGVEYGGLFFLVMRFLLDVAAVFIIYGSLAGIYRVYAGRERYGKLANQYILVLLGFLAIAVTGMIMRRYRVDYYLGGPSPWSPLSYLVPPVTHEVYLAAYFVHIAVAFALIAVSPLVMLRHMYLAYANYLLVDRPLGELTTPFELEKVMESGEAEITVGVKKKGEWRGIHGIMFDACTRCSRCQDVCPAFAAKRPLSPMSLITKIAEAKNDADLFEVGITEDEVWACTTCGACMYQCPVYIRHVDYIVDLRRALVFESKVDQKKADLLMSVSQYHNTLMQANVGRHDWLRELGVKHISENPQAEYLLWVGCMGSFDGRAREIVKAFVKILEKAGMLDKVAVLGDEETCCGDPVRRLGEESRFQELVLNNKQIFEKYGVKKLVTICPHGYNTFKNEYPRFGVKLEVYHHVEVLQRLVEEGKITVRGSLESLTIHDPCYLSRHNKVVEPQRKIVVKLGALKEPPRHGERTFCCGAGGANYWYDVPEEKRISHIRFEELAGTGAETIVTQCPFCNAMLTEAKRAKDSAVNVKDIAEVVAEKLA</sequence>
<evidence type="ECO:0000256" key="2">
    <source>
        <dbReference type="ARBA" id="ARBA00022485"/>
    </source>
</evidence>
<feature type="domain" description="4Fe-4S ferredoxin-type" evidence="8">
    <location>
        <begin position="271"/>
        <end position="300"/>
    </location>
</feature>
<evidence type="ECO:0000256" key="3">
    <source>
        <dbReference type="ARBA" id="ARBA00022723"/>
    </source>
</evidence>
<dbReference type="GO" id="GO:0016491">
    <property type="term" value="F:oxidoreductase activity"/>
    <property type="evidence" value="ECO:0007669"/>
    <property type="project" value="UniProtKB-KW"/>
</dbReference>
<dbReference type="OMA" id="WVNVFGQ"/>
<dbReference type="InterPro" id="IPR017896">
    <property type="entry name" value="4Fe4S_Fe-S-bd"/>
</dbReference>
<evidence type="ECO:0000256" key="7">
    <source>
        <dbReference type="SAM" id="Phobius"/>
    </source>
</evidence>
<dbReference type="PROSITE" id="PS00198">
    <property type="entry name" value="4FE4S_FER_1"/>
    <property type="match status" value="1"/>
</dbReference>
<dbReference type="Gene3D" id="1.10.1060.10">
    <property type="entry name" value="Alpha-helical ferredoxin"/>
    <property type="match status" value="1"/>
</dbReference>
<dbReference type="SUPFAM" id="SSF46548">
    <property type="entry name" value="alpha-helical ferredoxin"/>
    <property type="match status" value="1"/>
</dbReference>
<gene>
    <name evidence="9" type="ORF">HC235_01785</name>
</gene>
<feature type="transmembrane region" description="Helical" evidence="7">
    <location>
        <begin position="148"/>
        <end position="169"/>
    </location>
</feature>
<keyword evidence="10" id="KW-1185">Reference proteome</keyword>
<organism evidence="9 10">
    <name type="scientific">Pyrobaculum arsenaticum</name>
    <dbReference type="NCBI Taxonomy" id="121277"/>
    <lineage>
        <taxon>Archaea</taxon>
        <taxon>Thermoproteota</taxon>
        <taxon>Thermoprotei</taxon>
        <taxon>Thermoproteales</taxon>
        <taxon>Thermoproteaceae</taxon>
        <taxon>Pyrobaculum</taxon>
    </lineage>
</organism>
<dbReference type="InterPro" id="IPR017900">
    <property type="entry name" value="4Fe4S_Fe_S_CS"/>
</dbReference>
<dbReference type="PANTHER" id="PTHR43255">
    <property type="entry name" value="IRON-SULFUR-BINDING OXIDOREDUCTASE FADF-RELATED-RELATED"/>
    <property type="match status" value="1"/>
</dbReference>
<dbReference type="RefSeq" id="WP_011900247.1">
    <property type="nucleotide sequence ID" value="NZ_JAAVJF010000001.1"/>
</dbReference>
<dbReference type="PROSITE" id="PS51379">
    <property type="entry name" value="4FE4S_FER_2"/>
    <property type="match status" value="2"/>
</dbReference>
<protein>
    <submittedName>
        <fullName evidence="9">4Fe-4S dicluster domain-containing protein</fullName>
    </submittedName>
</protein>
<comment type="similarity">
    <text evidence="1">Belongs to the HdrC family.</text>
</comment>
<feature type="transmembrane region" description="Helical" evidence="7">
    <location>
        <begin position="198"/>
        <end position="222"/>
    </location>
</feature>
<dbReference type="InterPro" id="IPR036197">
    <property type="entry name" value="NarG-like_sf"/>
</dbReference>
<dbReference type="EMBL" id="JAAVJF010000001">
    <property type="protein sequence ID" value="NYR14716.1"/>
    <property type="molecule type" value="Genomic_DNA"/>
</dbReference>
<keyword evidence="5" id="KW-0408">Iron</keyword>
<feature type="domain" description="4Fe-4S ferredoxin-type" evidence="8">
    <location>
        <begin position="320"/>
        <end position="350"/>
    </location>
</feature>
<evidence type="ECO:0000313" key="9">
    <source>
        <dbReference type="EMBL" id="NYR14716.1"/>
    </source>
</evidence>
<evidence type="ECO:0000259" key="8">
    <source>
        <dbReference type="PROSITE" id="PS51379"/>
    </source>
</evidence>
<dbReference type="GO" id="GO:0005886">
    <property type="term" value="C:plasma membrane"/>
    <property type="evidence" value="ECO:0007669"/>
    <property type="project" value="TreeGrafter"/>
</dbReference>
<proteinExistence type="inferred from homology"/>
<dbReference type="PANTHER" id="PTHR43255:SF1">
    <property type="entry name" value="IRON-SULFUR-BINDING OXIDOREDUCTASE FADF-RELATED"/>
    <property type="match status" value="1"/>
</dbReference>
<dbReference type="GeneID" id="5056374"/>
<keyword evidence="7" id="KW-0472">Membrane</keyword>
<feature type="transmembrane region" description="Helical" evidence="7">
    <location>
        <begin position="111"/>
        <end position="136"/>
    </location>
</feature>
<keyword evidence="6" id="KW-0411">Iron-sulfur</keyword>